<feature type="domain" description="DNA mismatch repair proteins mutS family" evidence="4">
    <location>
        <begin position="353"/>
        <end position="543"/>
    </location>
</feature>
<sequence length="545" mass="61031">MDEMFSLLYPNGLPAESIYSPTSMIDDIAGLGLDALFHEIGSGPWGYRTKQPHPLTYFTSDIQTIMYRSNIVEDLYRQEAIYQLLYELLPLFEDLRDLQQRDRWSNDDTAASLYTVSEIELYLSCVERLYHGLCSTKPVSQGLQRLTKQIAERYESTTFQSLREETRKLSFRVRNIKSVTVGINFDPQLYPYEAGIIAVNDQLFRSGNLIDRWLRLDMKDDGFQSLAPLMASGKDRSSEQNLAMSRAINSALNTILKGSVREWRNCIKMYAAASSNFLVGLVPEIRFLLSGVSWMKQLASKGLPLCNPQAAKTEESSSIEGLYNPLLAVQAADKQESGAASVVKNNITFDENGSIYILTGPNQGGKTVFMQAVGIAQLLYQLGLFVPAFSATIRPVDRVLVHAQSQAEDHQMKGRFGEECSRLQHLFGKLTSNSLLLMDETFSSTSASEAATIAGEVLLALRVSGCRVIFATHLHELTDQIDKLNEVPLERGSRIDTLTAEIDTTTGQRSFVLRRSRPQGNSYARDIAQKYGVTYEQLVKLMNEN</sequence>
<dbReference type="PANTHER" id="PTHR11361">
    <property type="entry name" value="DNA MISMATCH REPAIR PROTEIN MUTS FAMILY MEMBER"/>
    <property type="match status" value="1"/>
</dbReference>
<gene>
    <name evidence="5" type="ORF">H8B09_11690</name>
</gene>
<accession>A0ABR8MWI4</accession>
<dbReference type="SUPFAM" id="SSF52540">
    <property type="entry name" value="P-loop containing nucleoside triphosphate hydrolases"/>
    <property type="match status" value="1"/>
</dbReference>
<evidence type="ECO:0000259" key="4">
    <source>
        <dbReference type="SMART" id="SM00534"/>
    </source>
</evidence>
<keyword evidence="2" id="KW-0067">ATP-binding</keyword>
<evidence type="ECO:0000256" key="2">
    <source>
        <dbReference type="ARBA" id="ARBA00022840"/>
    </source>
</evidence>
<dbReference type="EMBL" id="JACXZA010000002">
    <property type="protein sequence ID" value="MBD3919416.1"/>
    <property type="molecule type" value="Genomic_DNA"/>
</dbReference>
<comment type="caution">
    <text evidence="5">The sequence shown here is derived from an EMBL/GenBank/DDBJ whole genome shotgun (WGS) entry which is preliminary data.</text>
</comment>
<dbReference type="SMART" id="SM00534">
    <property type="entry name" value="MUTSac"/>
    <property type="match status" value="1"/>
</dbReference>
<organism evidence="5 6">
    <name type="scientific">Paenibacillus terricola</name>
    <dbReference type="NCBI Taxonomy" id="2763503"/>
    <lineage>
        <taxon>Bacteria</taxon>
        <taxon>Bacillati</taxon>
        <taxon>Bacillota</taxon>
        <taxon>Bacilli</taxon>
        <taxon>Bacillales</taxon>
        <taxon>Paenibacillaceae</taxon>
        <taxon>Paenibacillus</taxon>
    </lineage>
</organism>
<name>A0ABR8MWI4_9BACL</name>
<dbReference type="InterPro" id="IPR045076">
    <property type="entry name" value="MutS"/>
</dbReference>
<evidence type="ECO:0000256" key="3">
    <source>
        <dbReference type="ARBA" id="ARBA00023125"/>
    </source>
</evidence>
<keyword evidence="6" id="KW-1185">Reference proteome</keyword>
<dbReference type="Gene3D" id="3.40.50.300">
    <property type="entry name" value="P-loop containing nucleotide triphosphate hydrolases"/>
    <property type="match status" value="1"/>
</dbReference>
<protein>
    <recommendedName>
        <fullName evidence="4">DNA mismatch repair proteins mutS family domain-containing protein</fullName>
    </recommendedName>
</protein>
<reference evidence="5 6" key="1">
    <citation type="submission" date="2020-09" db="EMBL/GenBank/DDBJ databases">
        <title>Paenibacillus sp. strain PR3 16S rRNA gene Genome sequencing and assembly.</title>
        <authorList>
            <person name="Kim J."/>
        </authorList>
    </citation>
    <scope>NUCLEOTIDE SEQUENCE [LARGE SCALE GENOMIC DNA]</scope>
    <source>
        <strain evidence="5 6">PR3</strain>
    </source>
</reference>
<proteinExistence type="predicted"/>
<dbReference type="Proteomes" id="UP000609346">
    <property type="component" value="Unassembled WGS sequence"/>
</dbReference>
<dbReference type="InterPro" id="IPR000432">
    <property type="entry name" value="DNA_mismatch_repair_MutS_C"/>
</dbReference>
<dbReference type="InterPro" id="IPR027417">
    <property type="entry name" value="P-loop_NTPase"/>
</dbReference>
<dbReference type="RefSeq" id="WP_191203662.1">
    <property type="nucleotide sequence ID" value="NZ_JACXZA010000002.1"/>
</dbReference>
<dbReference type="Pfam" id="PF00488">
    <property type="entry name" value="MutS_V"/>
    <property type="match status" value="1"/>
</dbReference>
<keyword evidence="3" id="KW-0238">DNA-binding</keyword>
<evidence type="ECO:0000313" key="6">
    <source>
        <dbReference type="Proteomes" id="UP000609346"/>
    </source>
</evidence>
<keyword evidence="1" id="KW-0547">Nucleotide-binding</keyword>
<evidence type="ECO:0000313" key="5">
    <source>
        <dbReference type="EMBL" id="MBD3919416.1"/>
    </source>
</evidence>
<dbReference type="PANTHER" id="PTHR11361:SF34">
    <property type="entry name" value="DNA MISMATCH REPAIR PROTEIN MSH1, MITOCHONDRIAL"/>
    <property type="match status" value="1"/>
</dbReference>
<evidence type="ECO:0000256" key="1">
    <source>
        <dbReference type="ARBA" id="ARBA00022741"/>
    </source>
</evidence>